<dbReference type="RefSeq" id="WP_270155206.1">
    <property type="nucleotide sequence ID" value="NZ_JAPNNL010000041.1"/>
</dbReference>
<dbReference type="PRINTS" id="PR00080">
    <property type="entry name" value="SDRFAMILY"/>
</dbReference>
<dbReference type="CDD" id="cd05233">
    <property type="entry name" value="SDR_c"/>
    <property type="match status" value="1"/>
</dbReference>
<dbReference type="PANTHER" id="PTHR43639:SF1">
    <property type="entry name" value="SHORT-CHAIN DEHYDROGENASE_REDUCTASE FAMILY PROTEIN"/>
    <property type="match status" value="1"/>
</dbReference>
<protein>
    <submittedName>
        <fullName evidence="3">SDR family NAD(P)-dependent oxidoreductase</fullName>
    </submittedName>
</protein>
<dbReference type="PROSITE" id="PS00061">
    <property type="entry name" value="ADH_SHORT"/>
    <property type="match status" value="1"/>
</dbReference>
<dbReference type="PRINTS" id="PR00081">
    <property type="entry name" value="GDHRDH"/>
</dbReference>
<comment type="similarity">
    <text evidence="1">Belongs to the short-chain dehydrogenases/reductases (SDR) family.</text>
</comment>
<comment type="caution">
    <text evidence="3">The sequence shown here is derived from an EMBL/GenBank/DDBJ whole genome shotgun (WGS) entry which is preliminary data.</text>
</comment>
<proteinExistence type="inferred from homology"/>
<dbReference type="Pfam" id="PF13561">
    <property type="entry name" value="adh_short_C2"/>
    <property type="match status" value="1"/>
</dbReference>
<dbReference type="PANTHER" id="PTHR43639">
    <property type="entry name" value="OXIDOREDUCTASE, SHORT-CHAIN DEHYDROGENASE/REDUCTASE FAMILY (AFU_ORTHOLOGUE AFUA_5G02870)"/>
    <property type="match status" value="1"/>
</dbReference>
<keyword evidence="4" id="KW-1185">Reference proteome</keyword>
<sequence length="261" mass="26759">MPAESRPVALVTGAARGLGAAIAARLAGDGFDVVIADLNADGAAATALTVADVAAKDGGTAVAAQADVTDDDSVARLLDEVDARFGRLDALINNAGVIARAPAENFPTEGFMRELDVHLGGSMRCSRAAFPLLARSPRAAIVNLASVGSTFGLPLRLAYTTAKTGISGLTRVLAVEWGGRGIRVNAVAPGYMDTDMFRSGLALGVLDEETLLRRTPLGRFGTPEEVADAVAFLVSPQAAFVTGVVLAVDGGITVDGTFHRD</sequence>
<reference evidence="3" key="1">
    <citation type="submission" date="2022-11" db="EMBL/GenBank/DDBJ databases">
        <title>Nonomuraea corallina sp. nov., a new species of the genus Nonomuraea isolated from sea side sediment in Thai sea.</title>
        <authorList>
            <person name="Ngamcharungchit C."/>
            <person name="Matsumoto A."/>
            <person name="Suriyachadkun C."/>
            <person name="Panbangred W."/>
            <person name="Inahashi Y."/>
            <person name="Intra B."/>
        </authorList>
    </citation>
    <scope>NUCLEOTIDE SEQUENCE</scope>
    <source>
        <strain evidence="3">MCN248</strain>
    </source>
</reference>
<dbReference type="Proteomes" id="UP001144036">
    <property type="component" value="Unassembled WGS sequence"/>
</dbReference>
<gene>
    <name evidence="3" type="ORF">OUY22_13310</name>
</gene>
<evidence type="ECO:0000313" key="3">
    <source>
        <dbReference type="EMBL" id="MDA0634396.1"/>
    </source>
</evidence>
<dbReference type="EMBL" id="JAPNNL010000041">
    <property type="protein sequence ID" value="MDA0634396.1"/>
    <property type="molecule type" value="Genomic_DNA"/>
</dbReference>
<accession>A0ABT4SB14</accession>
<evidence type="ECO:0000256" key="1">
    <source>
        <dbReference type="ARBA" id="ARBA00006484"/>
    </source>
</evidence>
<dbReference type="Gene3D" id="3.40.50.720">
    <property type="entry name" value="NAD(P)-binding Rossmann-like Domain"/>
    <property type="match status" value="1"/>
</dbReference>
<organism evidence="3 4">
    <name type="scientific">Nonomuraea corallina</name>
    <dbReference type="NCBI Taxonomy" id="2989783"/>
    <lineage>
        <taxon>Bacteria</taxon>
        <taxon>Bacillati</taxon>
        <taxon>Actinomycetota</taxon>
        <taxon>Actinomycetes</taxon>
        <taxon>Streptosporangiales</taxon>
        <taxon>Streptosporangiaceae</taxon>
        <taxon>Nonomuraea</taxon>
    </lineage>
</organism>
<dbReference type="InterPro" id="IPR002347">
    <property type="entry name" value="SDR_fam"/>
</dbReference>
<name>A0ABT4SB14_9ACTN</name>
<keyword evidence="2" id="KW-0560">Oxidoreductase</keyword>
<dbReference type="InterPro" id="IPR020904">
    <property type="entry name" value="Sc_DH/Rdtase_CS"/>
</dbReference>
<evidence type="ECO:0000313" key="4">
    <source>
        <dbReference type="Proteomes" id="UP001144036"/>
    </source>
</evidence>
<evidence type="ECO:0000256" key="2">
    <source>
        <dbReference type="ARBA" id="ARBA00023002"/>
    </source>
</evidence>
<dbReference type="SUPFAM" id="SSF51735">
    <property type="entry name" value="NAD(P)-binding Rossmann-fold domains"/>
    <property type="match status" value="1"/>
</dbReference>
<dbReference type="InterPro" id="IPR036291">
    <property type="entry name" value="NAD(P)-bd_dom_sf"/>
</dbReference>